<dbReference type="VEuPathDB" id="MicrosporidiaDB:VICG_01933"/>
<keyword evidence="5 6" id="KW-0539">Nucleus</keyword>
<dbReference type="InParanoid" id="L2GJL8"/>
<dbReference type="GO" id="GO:0003677">
    <property type="term" value="F:DNA binding"/>
    <property type="evidence" value="ECO:0007669"/>
    <property type="project" value="UniProtKB-KW"/>
</dbReference>
<sequence length="112" mass="13185">MMEREKELLRYYSGLYPQVNVGMNANVSLDTDFYSSSNGVESSLNPRQVFWIKKRRLRRETLDSLMKATNSNYIHESRHRHAMKRLRAPSGRFLTKEETLVIKKSKPQPPNK</sequence>
<dbReference type="InterPro" id="IPR001289">
    <property type="entry name" value="NFYA"/>
</dbReference>
<evidence type="ECO:0000256" key="1">
    <source>
        <dbReference type="ARBA" id="ARBA00004123"/>
    </source>
</evidence>
<evidence type="ECO:0000256" key="2">
    <source>
        <dbReference type="ARBA" id="ARBA00023015"/>
    </source>
</evidence>
<comment type="function">
    <text evidence="6">Component of the sequence-specific heterotrimeric transcription factor (NF-Y) which specifically recognizes a 5'-CCAAT-3' box motif found in the promoters of its target genes.</text>
</comment>
<dbReference type="PROSITE" id="PS51152">
    <property type="entry name" value="NFYA_HAP2_2"/>
    <property type="match status" value="1"/>
</dbReference>
<proteinExistence type="inferred from homology"/>
<dbReference type="SMART" id="SM00521">
    <property type="entry name" value="CBF"/>
    <property type="match status" value="1"/>
</dbReference>
<keyword evidence="3 6" id="KW-0238">DNA-binding</keyword>
<evidence type="ECO:0000256" key="6">
    <source>
        <dbReference type="RuleBase" id="RU367155"/>
    </source>
</evidence>
<protein>
    <recommendedName>
        <fullName evidence="6">Transcriptional activator HAP2</fullName>
    </recommendedName>
</protein>
<evidence type="ECO:0000313" key="8">
    <source>
        <dbReference type="Proteomes" id="UP000011082"/>
    </source>
</evidence>
<accession>L2GJL8</accession>
<comment type="similarity">
    <text evidence="6">Belongs to the NFYA/HAP2 subunit family.</text>
</comment>
<evidence type="ECO:0000256" key="5">
    <source>
        <dbReference type="ARBA" id="ARBA00023242"/>
    </source>
</evidence>
<dbReference type="OrthoDB" id="1097733at2759"/>
<dbReference type="HOGENOM" id="CLU_2147805_0_0_1"/>
<keyword evidence="2 6" id="KW-0805">Transcription regulation</keyword>
<dbReference type="PANTHER" id="PTHR12632">
    <property type="entry name" value="TRANSCRIPTION FACTOR NF-Y ALPHA-RELATED"/>
    <property type="match status" value="1"/>
</dbReference>
<dbReference type="AlphaFoldDB" id="L2GJL8"/>
<keyword evidence="4 6" id="KW-0804">Transcription</keyword>
<comment type="subcellular location">
    <subcellularLocation>
        <location evidence="1 6">Nucleus</location>
    </subcellularLocation>
</comment>
<evidence type="ECO:0000256" key="3">
    <source>
        <dbReference type="ARBA" id="ARBA00023125"/>
    </source>
</evidence>
<dbReference type="GeneID" id="19882643"/>
<comment type="subunit">
    <text evidence="6">Heterotrimer.</text>
</comment>
<name>L2GJL8_VITCO</name>
<dbReference type="RefSeq" id="XP_007605378.1">
    <property type="nucleotide sequence ID" value="XM_007605316.1"/>
</dbReference>
<gene>
    <name evidence="7" type="ORF">VICG_01933</name>
</gene>
<dbReference type="GO" id="GO:0003700">
    <property type="term" value="F:DNA-binding transcription factor activity"/>
    <property type="evidence" value="ECO:0007669"/>
    <property type="project" value="UniProtKB-UniRule"/>
</dbReference>
<dbReference type="Gene3D" id="6.10.250.2430">
    <property type="match status" value="1"/>
</dbReference>
<evidence type="ECO:0000256" key="4">
    <source>
        <dbReference type="ARBA" id="ARBA00023163"/>
    </source>
</evidence>
<dbReference type="Proteomes" id="UP000011082">
    <property type="component" value="Unassembled WGS sequence"/>
</dbReference>
<evidence type="ECO:0000313" key="7">
    <source>
        <dbReference type="EMBL" id="ELA41051.1"/>
    </source>
</evidence>
<organism evidence="7 8">
    <name type="scientific">Vittaforma corneae (strain ATCC 50505)</name>
    <name type="common">Microsporidian parasite</name>
    <name type="synonym">Nosema corneum</name>
    <dbReference type="NCBI Taxonomy" id="993615"/>
    <lineage>
        <taxon>Eukaryota</taxon>
        <taxon>Fungi</taxon>
        <taxon>Fungi incertae sedis</taxon>
        <taxon>Microsporidia</taxon>
        <taxon>Nosematidae</taxon>
        <taxon>Vittaforma</taxon>
    </lineage>
</organism>
<reference evidence="8" key="1">
    <citation type="submission" date="2011-05" db="EMBL/GenBank/DDBJ databases">
        <title>The genome sequence of Vittaforma corneae strain ATCC 50505.</title>
        <authorList>
            <consortium name="The Broad Institute Genome Sequencing Platform"/>
            <person name="Cuomo C."/>
            <person name="Didier E."/>
            <person name="Bowers L."/>
            <person name="Young S.K."/>
            <person name="Zeng Q."/>
            <person name="Gargeya S."/>
            <person name="Fitzgerald M."/>
            <person name="Haas B."/>
            <person name="Abouelleil A."/>
            <person name="Alvarado L."/>
            <person name="Arachchi H.M."/>
            <person name="Berlin A."/>
            <person name="Chapman S.B."/>
            <person name="Gearin G."/>
            <person name="Goldberg J."/>
            <person name="Griggs A."/>
            <person name="Gujja S."/>
            <person name="Hansen M."/>
            <person name="Heiman D."/>
            <person name="Howarth C."/>
            <person name="Larimer J."/>
            <person name="Lui A."/>
            <person name="MacDonald P.J.P."/>
            <person name="McCowen C."/>
            <person name="Montmayeur A."/>
            <person name="Murphy C."/>
            <person name="Neiman D."/>
            <person name="Pearson M."/>
            <person name="Priest M."/>
            <person name="Roberts A."/>
            <person name="Saif S."/>
            <person name="Shea T."/>
            <person name="Sisk P."/>
            <person name="Stolte C."/>
            <person name="Sykes S."/>
            <person name="Wortman J."/>
            <person name="Nusbaum C."/>
            <person name="Birren B."/>
        </authorList>
    </citation>
    <scope>NUCLEOTIDE SEQUENCE [LARGE SCALE GENOMIC DNA]</scope>
    <source>
        <strain evidence="8">ATCC 50505</strain>
    </source>
</reference>
<dbReference type="EMBL" id="JH370151">
    <property type="protein sequence ID" value="ELA41051.1"/>
    <property type="molecule type" value="Genomic_DNA"/>
</dbReference>
<keyword evidence="8" id="KW-1185">Reference proteome</keyword>
<dbReference type="STRING" id="993615.L2GJL8"/>
<dbReference type="GO" id="GO:0005634">
    <property type="term" value="C:nucleus"/>
    <property type="evidence" value="ECO:0007669"/>
    <property type="project" value="UniProtKB-SubCell"/>
</dbReference>
<dbReference type="Pfam" id="PF02045">
    <property type="entry name" value="CBFB_NFYA"/>
    <property type="match status" value="1"/>
</dbReference>